<dbReference type="InterPro" id="IPR052162">
    <property type="entry name" value="Sensor_kinase/Photoreceptor"/>
</dbReference>
<evidence type="ECO:0000313" key="8">
    <source>
        <dbReference type="EMBL" id="AYA37541.1"/>
    </source>
</evidence>
<proteinExistence type="predicted"/>
<dbReference type="InterPro" id="IPR001610">
    <property type="entry name" value="PAC"/>
</dbReference>
<feature type="domain" description="PAS" evidence="6">
    <location>
        <begin position="142"/>
        <end position="212"/>
    </location>
</feature>
<dbReference type="PROSITE" id="PS50112">
    <property type="entry name" value="PAS"/>
    <property type="match status" value="2"/>
</dbReference>
<gene>
    <name evidence="8" type="ORF">D3Y59_11075</name>
</gene>
<dbReference type="Gene3D" id="2.10.70.100">
    <property type="match status" value="1"/>
</dbReference>
<dbReference type="EC" id="2.7.13.3" evidence="2"/>
<reference evidence="8 9" key="1">
    <citation type="submission" date="2018-09" db="EMBL/GenBank/DDBJ databases">
        <title>Hymenobacter medium sp. nov., isolated from R2A medium.</title>
        <authorList>
            <person name="Yingchao G."/>
        </authorList>
    </citation>
    <scope>NUCLEOTIDE SEQUENCE [LARGE SCALE GENOMIC DNA]</scope>
    <source>
        <strain evidence="9">sh-6</strain>
    </source>
</reference>
<dbReference type="PANTHER" id="PTHR43304">
    <property type="entry name" value="PHYTOCHROME-LIKE PROTEIN CPH1"/>
    <property type="match status" value="1"/>
</dbReference>
<evidence type="ECO:0000256" key="2">
    <source>
        <dbReference type="ARBA" id="ARBA00012438"/>
    </source>
</evidence>
<name>A0A3B7R8T2_9BACT</name>
<dbReference type="KEGG" id="hyh:D3Y59_11075"/>
<dbReference type="InterPro" id="IPR000700">
    <property type="entry name" value="PAS-assoc_C"/>
</dbReference>
<dbReference type="PROSITE" id="PS50113">
    <property type="entry name" value="PAC"/>
    <property type="match status" value="3"/>
</dbReference>
<evidence type="ECO:0000256" key="5">
    <source>
        <dbReference type="ARBA" id="ARBA00022777"/>
    </source>
</evidence>
<dbReference type="InterPro" id="IPR000014">
    <property type="entry name" value="PAS"/>
</dbReference>
<evidence type="ECO:0000256" key="3">
    <source>
        <dbReference type="ARBA" id="ARBA00022553"/>
    </source>
</evidence>
<keyword evidence="4" id="KW-0808">Transferase</keyword>
<dbReference type="CDD" id="cd00130">
    <property type="entry name" value="PAS"/>
    <property type="match status" value="2"/>
</dbReference>
<keyword evidence="5" id="KW-0418">Kinase</keyword>
<dbReference type="FunFam" id="3.30.450.20:FF:000099">
    <property type="entry name" value="Sensory box sensor histidine kinase"/>
    <property type="match status" value="2"/>
</dbReference>
<sequence>MLSTPSPVFPIERLQAALDAARVGVWEMLLPERRPVWSGQCKVLFGFAPDQDITFEQVVAAVHPQDRPRLQQGVAQACDPAGTGRYENEYRVLEPGYHGQVRWIRSVGSAIFNPERTAAVRLQGFCIDVTETKQTAERAQQHLQQFEFLAESIPDILWVARPDGRITYLNHQWSEYTGVSLEEGLEWGWGPAMHPDDLSTTIAALNRSLQSGQPYEKEFRMKSRTGEYRWFLGRGLPFTGPDGHIVQWFGTCTDVHEQHTLREQLQAREAQFRAISNSIPQLAWMTEPSGYIVWYNQRWYEYTGTTLEEMQGWGWEKVHHPEHYERVYRRWEQALQTGEPWQDVFPLRSRTGEYRWFLSQAAPLRDAAGNITRWFGTNTDITDLHQLPRPYHLPAL</sequence>
<dbReference type="PANTHER" id="PTHR43304:SF1">
    <property type="entry name" value="PAC DOMAIN-CONTAINING PROTEIN"/>
    <property type="match status" value="1"/>
</dbReference>
<comment type="catalytic activity">
    <reaction evidence="1">
        <text>ATP + protein L-histidine = ADP + protein N-phospho-L-histidine.</text>
        <dbReference type="EC" id="2.7.13.3"/>
    </reaction>
</comment>
<feature type="domain" description="PAC" evidence="7">
    <location>
        <begin position="215"/>
        <end position="267"/>
    </location>
</feature>
<dbReference type="NCBIfam" id="TIGR00229">
    <property type="entry name" value="sensory_box"/>
    <property type="match status" value="2"/>
</dbReference>
<feature type="domain" description="PAC" evidence="7">
    <location>
        <begin position="86"/>
        <end position="141"/>
    </location>
</feature>
<dbReference type="RefSeq" id="WP_119445108.1">
    <property type="nucleotide sequence ID" value="NZ_CP032317.1"/>
</dbReference>
<dbReference type="SUPFAM" id="SSF55785">
    <property type="entry name" value="PYP-like sensor domain (PAS domain)"/>
    <property type="match status" value="3"/>
</dbReference>
<evidence type="ECO:0000256" key="4">
    <source>
        <dbReference type="ARBA" id="ARBA00022679"/>
    </source>
</evidence>
<dbReference type="SMART" id="SM00091">
    <property type="entry name" value="PAS"/>
    <property type="match status" value="3"/>
</dbReference>
<evidence type="ECO:0000259" key="7">
    <source>
        <dbReference type="PROSITE" id="PS50113"/>
    </source>
</evidence>
<dbReference type="Proteomes" id="UP000262802">
    <property type="component" value="Chromosome"/>
</dbReference>
<dbReference type="AlphaFoldDB" id="A0A3B7R8T2"/>
<organism evidence="8 9">
    <name type="scientific">Hymenobacter oligotrophus</name>
    <dbReference type="NCBI Taxonomy" id="2319843"/>
    <lineage>
        <taxon>Bacteria</taxon>
        <taxon>Pseudomonadati</taxon>
        <taxon>Bacteroidota</taxon>
        <taxon>Cytophagia</taxon>
        <taxon>Cytophagales</taxon>
        <taxon>Hymenobacteraceae</taxon>
        <taxon>Hymenobacter</taxon>
    </lineage>
</organism>
<dbReference type="OrthoDB" id="9766459at2"/>
<keyword evidence="3" id="KW-0597">Phosphoprotein</keyword>
<feature type="domain" description="PAC" evidence="7">
    <location>
        <begin position="341"/>
        <end position="393"/>
    </location>
</feature>
<dbReference type="Pfam" id="PF08447">
    <property type="entry name" value="PAS_3"/>
    <property type="match status" value="3"/>
</dbReference>
<dbReference type="SMART" id="SM00086">
    <property type="entry name" value="PAC"/>
    <property type="match status" value="3"/>
</dbReference>
<dbReference type="InterPro" id="IPR035965">
    <property type="entry name" value="PAS-like_dom_sf"/>
</dbReference>
<keyword evidence="9" id="KW-1185">Reference proteome</keyword>
<evidence type="ECO:0000256" key="1">
    <source>
        <dbReference type="ARBA" id="ARBA00000085"/>
    </source>
</evidence>
<protein>
    <recommendedName>
        <fullName evidence="2">histidine kinase</fullName>
        <ecNumber evidence="2">2.7.13.3</ecNumber>
    </recommendedName>
</protein>
<dbReference type="InterPro" id="IPR013655">
    <property type="entry name" value="PAS_fold_3"/>
</dbReference>
<evidence type="ECO:0000259" key="6">
    <source>
        <dbReference type="PROSITE" id="PS50112"/>
    </source>
</evidence>
<dbReference type="Gene3D" id="3.30.450.20">
    <property type="entry name" value="PAS domain"/>
    <property type="match status" value="3"/>
</dbReference>
<feature type="domain" description="PAS" evidence="6">
    <location>
        <begin position="268"/>
        <end position="338"/>
    </location>
</feature>
<dbReference type="GO" id="GO:0004673">
    <property type="term" value="F:protein histidine kinase activity"/>
    <property type="evidence" value="ECO:0007669"/>
    <property type="project" value="UniProtKB-EC"/>
</dbReference>
<dbReference type="EMBL" id="CP032317">
    <property type="protein sequence ID" value="AYA37541.1"/>
    <property type="molecule type" value="Genomic_DNA"/>
</dbReference>
<accession>A0A3B7R8T2</accession>
<evidence type="ECO:0000313" key="9">
    <source>
        <dbReference type="Proteomes" id="UP000262802"/>
    </source>
</evidence>